<reference evidence="1 2" key="1">
    <citation type="submission" date="2019-07" db="EMBL/GenBank/DDBJ databases">
        <authorList>
            <person name="Jastrzebski P J."/>
            <person name="Paukszto L."/>
            <person name="Jastrzebski P J."/>
        </authorList>
    </citation>
    <scope>NUCLEOTIDE SEQUENCE [LARGE SCALE GENOMIC DNA]</scope>
    <source>
        <strain evidence="1 2">WMS-il1</strain>
    </source>
</reference>
<dbReference type="AlphaFoldDB" id="A0A564Z8P0"/>
<evidence type="ECO:0000313" key="2">
    <source>
        <dbReference type="Proteomes" id="UP000321570"/>
    </source>
</evidence>
<organism evidence="1 2">
    <name type="scientific">Hymenolepis diminuta</name>
    <name type="common">Rat tapeworm</name>
    <dbReference type="NCBI Taxonomy" id="6216"/>
    <lineage>
        <taxon>Eukaryota</taxon>
        <taxon>Metazoa</taxon>
        <taxon>Spiralia</taxon>
        <taxon>Lophotrochozoa</taxon>
        <taxon>Platyhelminthes</taxon>
        <taxon>Cestoda</taxon>
        <taxon>Eucestoda</taxon>
        <taxon>Cyclophyllidea</taxon>
        <taxon>Hymenolepididae</taxon>
        <taxon>Hymenolepis</taxon>
    </lineage>
</organism>
<gene>
    <name evidence="1" type="ORF">WMSIL1_LOCUS13683</name>
</gene>
<proteinExistence type="predicted"/>
<protein>
    <submittedName>
        <fullName evidence="1">Uncharacterized protein</fullName>
    </submittedName>
</protein>
<sequence>MISPVGIVDYVRAEQRINQAYTNVLDKLRPEFFTITQIDKEISINFTLLDNGTNPRITAIYGDGVSEPEVYVNRNDWDNFNPLEFSDSNFPSNDILLDTIKYEFRKDMQHFFNILKVSGNFLDLFLFKCENSTIQRVGDHGLKISFLLDGFDVQFEFESTKGTRLSVKKFNENGFPPLTENIDLNADFDPITAANRPIEKVKGALHLADKLIQRLSQVFRFKALENFPHGELLINETVVKVGLMSNYAQIYIQAKGRSEFVPLENMDIAEIIKNITKYDRESLSDVDDD</sequence>
<evidence type="ECO:0000313" key="1">
    <source>
        <dbReference type="EMBL" id="VUZ55875.1"/>
    </source>
</evidence>
<accession>A0A564Z8P0</accession>
<name>A0A564Z8P0_HYMDI</name>
<keyword evidence="2" id="KW-1185">Reference proteome</keyword>
<dbReference type="EMBL" id="CABIJS010000697">
    <property type="protein sequence ID" value="VUZ55875.1"/>
    <property type="molecule type" value="Genomic_DNA"/>
</dbReference>
<dbReference type="Proteomes" id="UP000321570">
    <property type="component" value="Unassembled WGS sequence"/>
</dbReference>